<evidence type="ECO:0000313" key="2">
    <source>
        <dbReference type="EMBL" id="RRD49853.1"/>
    </source>
</evidence>
<dbReference type="AlphaFoldDB" id="A0A3P1WZK0"/>
<reference evidence="2 3" key="1">
    <citation type="submission" date="2018-11" db="EMBL/GenBank/DDBJ databases">
        <title>Genomes From Bacteria Associated with the Canine Oral Cavity: a Test Case for Automated Genome-Based Taxonomic Assignment.</title>
        <authorList>
            <person name="Coil D.A."/>
            <person name="Jospin G."/>
            <person name="Darling A.E."/>
            <person name="Wallis C."/>
            <person name="Davis I.J."/>
            <person name="Harris S."/>
            <person name="Eisen J.A."/>
            <person name="Holcombe L.J."/>
            <person name="O'Flynn C."/>
        </authorList>
    </citation>
    <scope>NUCLEOTIDE SEQUENCE [LARGE SCALE GENOMIC DNA]</scope>
    <source>
        <strain evidence="2 3">OH2822_COT-296</strain>
    </source>
</reference>
<protein>
    <submittedName>
        <fullName evidence="2">ROK family protein</fullName>
    </submittedName>
</protein>
<gene>
    <name evidence="2" type="ORF">EII35_06765</name>
</gene>
<dbReference type="InterPro" id="IPR043129">
    <property type="entry name" value="ATPase_NBD"/>
</dbReference>
<dbReference type="PROSITE" id="PS01125">
    <property type="entry name" value="ROK"/>
    <property type="match status" value="1"/>
</dbReference>
<dbReference type="OrthoDB" id="9810372at2"/>
<accession>A0A3P1WZK0</accession>
<dbReference type="Pfam" id="PF00480">
    <property type="entry name" value="ROK"/>
    <property type="match status" value="1"/>
</dbReference>
<organism evidence="2 3">
    <name type="scientific">Arachnia propionica</name>
    <dbReference type="NCBI Taxonomy" id="1750"/>
    <lineage>
        <taxon>Bacteria</taxon>
        <taxon>Bacillati</taxon>
        <taxon>Actinomycetota</taxon>
        <taxon>Actinomycetes</taxon>
        <taxon>Propionibacteriales</taxon>
        <taxon>Propionibacteriaceae</taxon>
        <taxon>Arachnia</taxon>
    </lineage>
</organism>
<sequence length="302" mass="30064">MMVTAGIDIGGTKTSAVLADVDGSVLATRTVTSGSGGAALIDGAADLLNQLELSSGLRAEAVGVGAAGVIAPDTGEVLAASGIFPDWVGRHPGNALATRLGRPVHLVNDVNAFLAGEARWGALRGVRNALALMLGTGVGGALLLDGQLYHGPRGSAGEIGHTPGYSHLDCTCGGVGHLETLASGRSLGLRYGELTGVTGLGGREVAERARRGDAAATSVFAQAASALAQAIVVATTMLDLTDVVVGGGVSAAWDLLEPPLTASLTSAPPVTVPLPRLHRASLSSTALGAAALAQPIRFEPIP</sequence>
<comment type="similarity">
    <text evidence="1">Belongs to the ROK (NagC/XylR) family.</text>
</comment>
<dbReference type="Gene3D" id="3.30.420.40">
    <property type="match status" value="2"/>
</dbReference>
<dbReference type="EMBL" id="RQYT01000011">
    <property type="protein sequence ID" value="RRD49853.1"/>
    <property type="molecule type" value="Genomic_DNA"/>
</dbReference>
<name>A0A3P1WZK0_9ACTN</name>
<dbReference type="PANTHER" id="PTHR18964">
    <property type="entry name" value="ROK (REPRESSOR, ORF, KINASE) FAMILY"/>
    <property type="match status" value="1"/>
</dbReference>
<dbReference type="SUPFAM" id="SSF53067">
    <property type="entry name" value="Actin-like ATPase domain"/>
    <property type="match status" value="1"/>
</dbReference>
<dbReference type="Proteomes" id="UP000280935">
    <property type="component" value="Unassembled WGS sequence"/>
</dbReference>
<dbReference type="InterPro" id="IPR049874">
    <property type="entry name" value="ROK_cs"/>
</dbReference>
<evidence type="ECO:0000256" key="1">
    <source>
        <dbReference type="ARBA" id="ARBA00006479"/>
    </source>
</evidence>
<dbReference type="RefSeq" id="WP_125227703.1">
    <property type="nucleotide sequence ID" value="NZ_RQYT01000011.1"/>
</dbReference>
<dbReference type="InterPro" id="IPR000600">
    <property type="entry name" value="ROK"/>
</dbReference>
<proteinExistence type="inferred from homology"/>
<evidence type="ECO:0000313" key="3">
    <source>
        <dbReference type="Proteomes" id="UP000280935"/>
    </source>
</evidence>
<comment type="caution">
    <text evidence="2">The sequence shown here is derived from an EMBL/GenBank/DDBJ whole genome shotgun (WGS) entry which is preliminary data.</text>
</comment>
<dbReference type="PANTHER" id="PTHR18964:SF169">
    <property type="entry name" value="N-ACETYLMANNOSAMINE KINASE"/>
    <property type="match status" value="1"/>
</dbReference>